<evidence type="ECO:0000313" key="4">
    <source>
        <dbReference type="Proteomes" id="UP000218151"/>
    </source>
</evidence>
<dbReference type="PANTHER" id="PTHR46825:SF15">
    <property type="entry name" value="BETA-LACTAMASE-RELATED DOMAIN-CONTAINING PROTEIN"/>
    <property type="match status" value="1"/>
</dbReference>
<dbReference type="Pfam" id="PF00144">
    <property type="entry name" value="Beta-lactamase"/>
    <property type="match status" value="1"/>
</dbReference>
<dbReference type="Proteomes" id="UP000218151">
    <property type="component" value="Unassembled WGS sequence"/>
</dbReference>
<feature type="compositionally biased region" description="Polar residues" evidence="1">
    <location>
        <begin position="417"/>
        <end position="427"/>
    </location>
</feature>
<evidence type="ECO:0000259" key="2">
    <source>
        <dbReference type="Pfam" id="PF00144"/>
    </source>
</evidence>
<protein>
    <submittedName>
        <fullName evidence="3">Serine hydrolase</fullName>
    </submittedName>
</protein>
<evidence type="ECO:0000256" key="1">
    <source>
        <dbReference type="SAM" id="MobiDB-lite"/>
    </source>
</evidence>
<dbReference type="InterPro" id="IPR050491">
    <property type="entry name" value="AmpC-like"/>
</dbReference>
<dbReference type="GO" id="GO:0016787">
    <property type="term" value="F:hydrolase activity"/>
    <property type="evidence" value="ECO:0007669"/>
    <property type="project" value="UniProtKB-KW"/>
</dbReference>
<gene>
    <name evidence="3" type="ORF">CKY28_11595</name>
</gene>
<dbReference type="AlphaFoldDB" id="A0A2A2SG27"/>
<comment type="caution">
    <text evidence="3">The sequence shown here is derived from an EMBL/GenBank/DDBJ whole genome shotgun (WGS) entry which is preliminary data.</text>
</comment>
<dbReference type="Gene3D" id="3.40.710.10">
    <property type="entry name" value="DD-peptidase/beta-lactamase superfamily"/>
    <property type="match status" value="1"/>
</dbReference>
<accession>A0A2A2SG27</accession>
<dbReference type="SUPFAM" id="SSF56601">
    <property type="entry name" value="beta-lactamase/transpeptidase-like"/>
    <property type="match status" value="1"/>
</dbReference>
<reference evidence="4" key="1">
    <citation type="submission" date="2017-09" db="EMBL/GenBank/DDBJ databases">
        <authorList>
            <person name="Feng G."/>
            <person name="Zhu H."/>
        </authorList>
    </citation>
    <scope>NUCLEOTIDE SEQUENCE [LARGE SCALE GENOMIC DNA]</scope>
    <source>
        <strain evidence="4">1PNM-20</strain>
    </source>
</reference>
<keyword evidence="4" id="KW-1185">Reference proteome</keyword>
<dbReference type="RefSeq" id="WP_095998449.1">
    <property type="nucleotide sequence ID" value="NZ_NSLI01000003.1"/>
</dbReference>
<keyword evidence="3" id="KW-0378">Hydrolase</keyword>
<sequence length="427" mass="45400">MLGAVLGLAVVVGTAATLGDEEATPAAEKAEAPAGLSVDPALATGPARVDYARLDGRIARLMQEPDMVGFAIGTVENGQVRFLRGYGEVLAGSGVPVTPDTVFRWGSVSKGVAAALAAKLAEEGRLQLDAPIAQYGTTLRLPGGSERVVTVADVLSHRTGLVRNAWDDRLEAGQDPRAIRAALATLPPYCLPSTCHQYQNIAYDASTEVIEGVTGQAYGEVARARLFAPLGMASASMDRLGLERSRSWARPHRLAKRPTTVNDNYYRTPAAAGVNASIGDLTRWMMAQMGAAPAVLSPATLDTMHRPRVATEPRGRRNAMSRAMTDAAYGLGWRSFSYAGRRLVGHRGTVDGYGALLLFDSADRSGIAMLWNSNRHTAARLQLEFFDMLYGLPVTDWLELDEAGSGAEAVVNPEPTPQASSTPAANR</sequence>
<name>A0A2A2SG27_9SPHN</name>
<feature type="domain" description="Beta-lactamase-related" evidence="2">
    <location>
        <begin position="55"/>
        <end position="376"/>
    </location>
</feature>
<dbReference type="PANTHER" id="PTHR46825">
    <property type="entry name" value="D-ALANYL-D-ALANINE-CARBOXYPEPTIDASE/ENDOPEPTIDASE AMPH"/>
    <property type="match status" value="1"/>
</dbReference>
<feature type="region of interest" description="Disordered" evidence="1">
    <location>
        <begin position="406"/>
        <end position="427"/>
    </location>
</feature>
<proteinExistence type="predicted"/>
<dbReference type="InterPro" id="IPR001466">
    <property type="entry name" value="Beta-lactam-related"/>
</dbReference>
<dbReference type="OrthoDB" id="119951at2"/>
<evidence type="ECO:0000313" key="3">
    <source>
        <dbReference type="EMBL" id="PAX08207.1"/>
    </source>
</evidence>
<dbReference type="EMBL" id="NSLI01000003">
    <property type="protein sequence ID" value="PAX08207.1"/>
    <property type="molecule type" value="Genomic_DNA"/>
</dbReference>
<organism evidence="3 4">
    <name type="scientific">Sphingomonas lenta</name>
    <dbReference type="NCBI Taxonomy" id="1141887"/>
    <lineage>
        <taxon>Bacteria</taxon>
        <taxon>Pseudomonadati</taxon>
        <taxon>Pseudomonadota</taxon>
        <taxon>Alphaproteobacteria</taxon>
        <taxon>Sphingomonadales</taxon>
        <taxon>Sphingomonadaceae</taxon>
        <taxon>Sphingomonas</taxon>
    </lineage>
</organism>
<dbReference type="InterPro" id="IPR012338">
    <property type="entry name" value="Beta-lactam/transpept-like"/>
</dbReference>